<evidence type="ECO:0000313" key="4">
    <source>
        <dbReference type="Proteomes" id="UP001152795"/>
    </source>
</evidence>
<proteinExistence type="predicted"/>
<name>A0A6S7HQ79_PARCT</name>
<keyword evidence="4" id="KW-1185">Reference proteome</keyword>
<accession>A0A6S7HQ79</accession>
<feature type="compositionally biased region" description="Low complexity" evidence="2">
    <location>
        <begin position="166"/>
        <end position="180"/>
    </location>
</feature>
<comment type="caution">
    <text evidence="3">The sequence shown here is derived from an EMBL/GenBank/DDBJ whole genome shotgun (WGS) entry which is preliminary data.</text>
</comment>
<keyword evidence="1" id="KW-0175">Coiled coil</keyword>
<gene>
    <name evidence="3" type="ORF">PACLA_8A005461</name>
</gene>
<dbReference type="SUPFAM" id="SSF52266">
    <property type="entry name" value="SGNH hydrolase"/>
    <property type="match status" value="1"/>
</dbReference>
<dbReference type="EMBL" id="CACRXK020005475">
    <property type="protein sequence ID" value="CAB4006317.1"/>
    <property type="molecule type" value="Genomic_DNA"/>
</dbReference>
<dbReference type="Proteomes" id="UP001152795">
    <property type="component" value="Unassembled WGS sequence"/>
</dbReference>
<evidence type="ECO:0000313" key="3">
    <source>
        <dbReference type="EMBL" id="CAB4006317.1"/>
    </source>
</evidence>
<protein>
    <submittedName>
        <fullName evidence="3">Uncharacterized protein</fullName>
    </submittedName>
</protein>
<feature type="coiled-coil region" evidence="1">
    <location>
        <begin position="1"/>
        <end position="82"/>
    </location>
</feature>
<sequence length="390" mass="43516">MSAVNSTLLEHSNRLEQLKNQESDSEAIRLRNENLELKKENGRLTEQINNLSCTLTDLQDKVKQAEEEKASLITAIWLLNKELGVNQPLNSSESTGEKINSDEADDCQRCQQLSRAYPDIPTQNRYSTLAISGPQVIEETVEAIQRQASGQGSQAIEVEEPVEAIQSQASGQGQTSTSTQDVDKSSDKPKSVLIIGDSIIKHIDPRKLSKKTVYKRSFPGKRVEEIHDEIDNIQMNDELSYVIIHVGTNNLSSESVDSCVRKIQKLALKTRRKFQNSKIGISSIIHRDDINVSAKLSAVNGKLKEMANNDDFVFIDNSRIDGTCLNGSKLHLNAKGSAYLANNFIKFIRPLGKRAKLQTGFLNPIHQLGQLLTQLTTQPTTIPLYKKPRR</sequence>
<dbReference type="OrthoDB" id="10056446at2759"/>
<dbReference type="AlphaFoldDB" id="A0A6S7HQ79"/>
<reference evidence="3" key="1">
    <citation type="submission" date="2020-04" db="EMBL/GenBank/DDBJ databases">
        <authorList>
            <person name="Alioto T."/>
            <person name="Alioto T."/>
            <person name="Gomez Garrido J."/>
        </authorList>
    </citation>
    <scope>NUCLEOTIDE SEQUENCE</scope>
    <source>
        <strain evidence="3">A484AB</strain>
    </source>
</reference>
<evidence type="ECO:0000256" key="1">
    <source>
        <dbReference type="SAM" id="Coils"/>
    </source>
</evidence>
<dbReference type="Gene3D" id="3.40.50.1110">
    <property type="entry name" value="SGNH hydrolase"/>
    <property type="match status" value="1"/>
</dbReference>
<evidence type="ECO:0000256" key="2">
    <source>
        <dbReference type="SAM" id="MobiDB-lite"/>
    </source>
</evidence>
<organism evidence="3 4">
    <name type="scientific">Paramuricea clavata</name>
    <name type="common">Red gorgonian</name>
    <name type="synonym">Violescent sea-whip</name>
    <dbReference type="NCBI Taxonomy" id="317549"/>
    <lineage>
        <taxon>Eukaryota</taxon>
        <taxon>Metazoa</taxon>
        <taxon>Cnidaria</taxon>
        <taxon>Anthozoa</taxon>
        <taxon>Octocorallia</taxon>
        <taxon>Malacalcyonacea</taxon>
        <taxon>Plexauridae</taxon>
        <taxon>Paramuricea</taxon>
    </lineage>
</organism>
<dbReference type="InterPro" id="IPR036514">
    <property type="entry name" value="SGNH_hydro_sf"/>
</dbReference>
<feature type="region of interest" description="Disordered" evidence="2">
    <location>
        <begin position="164"/>
        <end position="188"/>
    </location>
</feature>